<comment type="caution">
    <text evidence="1">The sequence shown here is derived from an EMBL/GenBank/DDBJ whole genome shotgun (WGS) entry which is preliminary data.</text>
</comment>
<reference evidence="1" key="1">
    <citation type="journal article" date="2015" name="Nature">
        <title>Complex archaea that bridge the gap between prokaryotes and eukaryotes.</title>
        <authorList>
            <person name="Spang A."/>
            <person name="Saw J.H."/>
            <person name="Jorgensen S.L."/>
            <person name="Zaremba-Niedzwiedzka K."/>
            <person name="Martijn J."/>
            <person name="Lind A.E."/>
            <person name="van Eijk R."/>
            <person name="Schleper C."/>
            <person name="Guy L."/>
            <person name="Ettema T.J."/>
        </authorList>
    </citation>
    <scope>NUCLEOTIDE SEQUENCE</scope>
</reference>
<gene>
    <name evidence="1" type="ORF">LCGC14_2369200</name>
</gene>
<dbReference type="AlphaFoldDB" id="A0A0F9CRG2"/>
<accession>A0A0F9CRG2</accession>
<proteinExistence type="predicted"/>
<dbReference type="EMBL" id="LAZR01034885">
    <property type="protein sequence ID" value="KKL29032.1"/>
    <property type="molecule type" value="Genomic_DNA"/>
</dbReference>
<organism evidence="1">
    <name type="scientific">marine sediment metagenome</name>
    <dbReference type="NCBI Taxonomy" id="412755"/>
    <lineage>
        <taxon>unclassified sequences</taxon>
        <taxon>metagenomes</taxon>
        <taxon>ecological metagenomes</taxon>
    </lineage>
</organism>
<evidence type="ECO:0000313" key="1">
    <source>
        <dbReference type="EMBL" id="KKL29032.1"/>
    </source>
</evidence>
<sequence length="147" mass="17065">MFCLQCKKIFDPCADASMIRGIEKFWEMFCSDECLKAHRYFTKHPWPTQEKYPYCHACDDHHGPEGGKSTKCSNFNPHLSEEDKMALKTREKGHVEWISLGETVSLEGAETRVSLLPEVKTAIIALPPFEQQQLYEFMHNSLNLRIR</sequence>
<name>A0A0F9CRG2_9ZZZZ</name>
<protein>
    <submittedName>
        <fullName evidence="1">Uncharacterized protein</fullName>
    </submittedName>
</protein>